<dbReference type="AlphaFoldDB" id="A0AAX6MVS8"/>
<dbReference type="PANTHER" id="PTHR23507">
    <property type="entry name" value="ZGC:174356"/>
    <property type="match status" value="1"/>
</dbReference>
<evidence type="ECO:0000256" key="5">
    <source>
        <dbReference type="SAM" id="MobiDB-lite"/>
    </source>
</evidence>
<keyword evidence="4 6" id="KW-0472">Membrane</keyword>
<feature type="compositionally biased region" description="Low complexity" evidence="5">
    <location>
        <begin position="279"/>
        <end position="289"/>
    </location>
</feature>
<feature type="transmembrane region" description="Helical" evidence="6">
    <location>
        <begin position="146"/>
        <end position="169"/>
    </location>
</feature>
<keyword evidence="2 6" id="KW-0812">Transmembrane</keyword>
<sequence>MTSTDITSNDDESRQVDESSPLLQNGVEVAGDVPVSSEPPHAVPLKHKRRIIVLLCAFAFTMMLGDNLQPAALVQVFEDVICDDYYKTNSLPPSSNGTLPHPCKAQPIQKELALVRGFQQLVPIFPSLLCTVPYGLLAERIGRKRVLIMSGAGVFSALSWVLAVCYWRFASIRWALLSGAFLFLGGGDAVISTILHVMVTDTADDAERAQIFLYLHAADVISGFFGPAISGPLMEKGHTWTVLLLSAGTLFSGAFLLTIFIPETLNLRKRSTGHSALLSDSSSPQTTDSPRSESPMPTKLSNSIVGEVSNLLSPLLGVLSSNRQALLLLLIFSPQTGARELFTLIGLQYTNAKFSLSYARGNVLLSLFQGAQGLFVLAILPLITRLIADKQGWSAWARDRLYAIVSIASTASGLMVIGVAPALVIEALGLLLVAVGSCSTGLLMSLLGGAVRPSEVSAVYSAAHMLSIVVRSVIGPVLSALLVKGLELGWSWMGLPFVTMALFMAGAAVASSFIRAERATEFDSE</sequence>
<dbReference type="GO" id="GO:0016020">
    <property type="term" value="C:membrane"/>
    <property type="evidence" value="ECO:0007669"/>
    <property type="project" value="UniProtKB-SubCell"/>
</dbReference>
<proteinExistence type="predicted"/>
<feature type="region of interest" description="Disordered" evidence="5">
    <location>
        <begin position="1"/>
        <end position="23"/>
    </location>
</feature>
<reference evidence="8 9" key="1">
    <citation type="journal article" date="2024" name="Front Chem Biol">
        <title>Unveiling the potential of Daldinia eschscholtzii MFLUCC 19-0629 through bioactivity and bioinformatics studies for enhanced sustainable agriculture production.</title>
        <authorList>
            <person name="Brooks S."/>
            <person name="Weaver J.A."/>
            <person name="Klomchit A."/>
            <person name="Alharthi S.A."/>
            <person name="Onlamun T."/>
            <person name="Nurani R."/>
            <person name="Vong T.K."/>
            <person name="Alberti F."/>
            <person name="Greco C."/>
        </authorList>
    </citation>
    <scope>NUCLEOTIDE SEQUENCE [LARGE SCALE GENOMIC DNA]</scope>
    <source>
        <strain evidence="8">MFLUCC 19-0629</strain>
    </source>
</reference>
<evidence type="ECO:0000256" key="2">
    <source>
        <dbReference type="ARBA" id="ARBA00022692"/>
    </source>
</evidence>
<feature type="transmembrane region" description="Helical" evidence="6">
    <location>
        <begin position="367"/>
        <end position="388"/>
    </location>
</feature>
<name>A0AAX6MVS8_9PEZI</name>
<evidence type="ECO:0000313" key="9">
    <source>
        <dbReference type="Proteomes" id="UP001369815"/>
    </source>
</evidence>
<evidence type="ECO:0000256" key="4">
    <source>
        <dbReference type="ARBA" id="ARBA00023136"/>
    </source>
</evidence>
<dbReference type="SUPFAM" id="SSF103473">
    <property type="entry name" value="MFS general substrate transporter"/>
    <property type="match status" value="1"/>
</dbReference>
<feature type="transmembrane region" description="Helical" evidence="6">
    <location>
        <begin position="175"/>
        <end position="199"/>
    </location>
</feature>
<dbReference type="GO" id="GO:0022857">
    <property type="term" value="F:transmembrane transporter activity"/>
    <property type="evidence" value="ECO:0007669"/>
    <property type="project" value="InterPro"/>
</dbReference>
<feature type="domain" description="Major facilitator superfamily (MFS) profile" evidence="7">
    <location>
        <begin position="51"/>
        <end position="519"/>
    </location>
</feature>
<evidence type="ECO:0000256" key="3">
    <source>
        <dbReference type="ARBA" id="ARBA00022989"/>
    </source>
</evidence>
<accession>A0AAX6MVS8</accession>
<gene>
    <name evidence="8" type="ORF">Daesc_002028</name>
</gene>
<evidence type="ECO:0000256" key="1">
    <source>
        <dbReference type="ARBA" id="ARBA00004141"/>
    </source>
</evidence>
<dbReference type="EMBL" id="JBANMG010000002">
    <property type="protein sequence ID" value="KAK6956748.1"/>
    <property type="molecule type" value="Genomic_DNA"/>
</dbReference>
<feature type="transmembrane region" description="Helical" evidence="6">
    <location>
        <begin position="51"/>
        <end position="68"/>
    </location>
</feature>
<dbReference type="Gene3D" id="1.20.1250.20">
    <property type="entry name" value="MFS general substrate transporter like domains"/>
    <property type="match status" value="1"/>
</dbReference>
<feature type="transmembrane region" description="Helical" evidence="6">
    <location>
        <begin position="430"/>
        <end position="451"/>
    </location>
</feature>
<comment type="subcellular location">
    <subcellularLocation>
        <location evidence="1">Membrane</location>
        <topology evidence="1">Multi-pass membrane protein</topology>
    </subcellularLocation>
</comment>
<feature type="transmembrane region" description="Helical" evidence="6">
    <location>
        <begin position="240"/>
        <end position="261"/>
    </location>
</feature>
<feature type="transmembrane region" description="Helical" evidence="6">
    <location>
        <begin position="211"/>
        <end position="234"/>
    </location>
</feature>
<feature type="transmembrane region" description="Helical" evidence="6">
    <location>
        <begin position="463"/>
        <end position="483"/>
    </location>
</feature>
<keyword evidence="9" id="KW-1185">Reference proteome</keyword>
<evidence type="ECO:0000259" key="7">
    <source>
        <dbReference type="PROSITE" id="PS50850"/>
    </source>
</evidence>
<feature type="transmembrane region" description="Helical" evidence="6">
    <location>
        <begin position="400"/>
        <end position="424"/>
    </location>
</feature>
<evidence type="ECO:0000256" key="6">
    <source>
        <dbReference type="SAM" id="Phobius"/>
    </source>
</evidence>
<dbReference type="InterPro" id="IPR036259">
    <property type="entry name" value="MFS_trans_sf"/>
</dbReference>
<dbReference type="Pfam" id="PF07690">
    <property type="entry name" value="MFS_1"/>
    <property type="match status" value="1"/>
</dbReference>
<protein>
    <recommendedName>
        <fullName evidence="7">Major facilitator superfamily (MFS) profile domain-containing protein</fullName>
    </recommendedName>
</protein>
<feature type="region of interest" description="Disordered" evidence="5">
    <location>
        <begin position="275"/>
        <end position="299"/>
    </location>
</feature>
<dbReference type="InterPro" id="IPR011701">
    <property type="entry name" value="MFS"/>
</dbReference>
<evidence type="ECO:0000313" key="8">
    <source>
        <dbReference type="EMBL" id="KAK6956748.1"/>
    </source>
</evidence>
<dbReference type="Proteomes" id="UP001369815">
    <property type="component" value="Unassembled WGS sequence"/>
</dbReference>
<comment type="caution">
    <text evidence="8">The sequence shown here is derived from an EMBL/GenBank/DDBJ whole genome shotgun (WGS) entry which is preliminary data.</text>
</comment>
<dbReference type="InterPro" id="IPR020846">
    <property type="entry name" value="MFS_dom"/>
</dbReference>
<dbReference type="PANTHER" id="PTHR23507:SF1">
    <property type="entry name" value="FI18259P1-RELATED"/>
    <property type="match status" value="1"/>
</dbReference>
<feature type="transmembrane region" description="Helical" evidence="6">
    <location>
        <begin position="489"/>
        <end position="514"/>
    </location>
</feature>
<organism evidence="8 9">
    <name type="scientific">Daldinia eschscholtzii</name>
    <dbReference type="NCBI Taxonomy" id="292717"/>
    <lineage>
        <taxon>Eukaryota</taxon>
        <taxon>Fungi</taxon>
        <taxon>Dikarya</taxon>
        <taxon>Ascomycota</taxon>
        <taxon>Pezizomycotina</taxon>
        <taxon>Sordariomycetes</taxon>
        <taxon>Xylariomycetidae</taxon>
        <taxon>Xylariales</taxon>
        <taxon>Hypoxylaceae</taxon>
        <taxon>Daldinia</taxon>
    </lineage>
</organism>
<dbReference type="PROSITE" id="PS50850">
    <property type="entry name" value="MFS"/>
    <property type="match status" value="1"/>
</dbReference>
<keyword evidence="3 6" id="KW-1133">Transmembrane helix</keyword>